<name>A0ABW4X1U6_9BACT</name>
<accession>A0ABW4X1U6</accession>
<gene>
    <name evidence="10" type="ORF">ACFSKU_18855</name>
</gene>
<dbReference type="InterPro" id="IPR003423">
    <property type="entry name" value="OMP_efflux"/>
</dbReference>
<keyword evidence="4" id="KW-1134">Transmembrane beta strand</keyword>
<keyword evidence="5" id="KW-0812">Transmembrane</keyword>
<feature type="coiled-coil region" evidence="8">
    <location>
        <begin position="216"/>
        <end position="243"/>
    </location>
</feature>
<dbReference type="RefSeq" id="WP_229957615.1">
    <property type="nucleotide sequence ID" value="NZ_JAJJWI010000001.1"/>
</dbReference>
<keyword evidence="7" id="KW-0998">Cell outer membrane</keyword>
<dbReference type="Gene3D" id="1.20.1600.10">
    <property type="entry name" value="Outer membrane efflux proteins (OEP)"/>
    <property type="match status" value="1"/>
</dbReference>
<evidence type="ECO:0000256" key="4">
    <source>
        <dbReference type="ARBA" id="ARBA00022452"/>
    </source>
</evidence>
<reference evidence="11" key="1">
    <citation type="journal article" date="2019" name="Int. J. Syst. Evol. Microbiol.">
        <title>The Global Catalogue of Microorganisms (GCM) 10K type strain sequencing project: providing services to taxonomists for standard genome sequencing and annotation.</title>
        <authorList>
            <consortium name="The Broad Institute Genomics Platform"/>
            <consortium name="The Broad Institute Genome Sequencing Center for Infectious Disease"/>
            <person name="Wu L."/>
            <person name="Ma J."/>
        </authorList>
    </citation>
    <scope>NUCLEOTIDE SEQUENCE [LARGE SCALE GENOMIC DNA]</scope>
    <source>
        <strain evidence="11">JCM 16545</strain>
    </source>
</reference>
<dbReference type="EMBL" id="JBHUHV010000058">
    <property type="protein sequence ID" value="MFD2068957.1"/>
    <property type="molecule type" value="Genomic_DNA"/>
</dbReference>
<feature type="signal peptide" evidence="9">
    <location>
        <begin position="1"/>
        <end position="30"/>
    </location>
</feature>
<evidence type="ECO:0000256" key="2">
    <source>
        <dbReference type="ARBA" id="ARBA00007613"/>
    </source>
</evidence>
<evidence type="ECO:0000256" key="5">
    <source>
        <dbReference type="ARBA" id="ARBA00022692"/>
    </source>
</evidence>
<protein>
    <submittedName>
        <fullName evidence="10">TolC family protein</fullName>
    </submittedName>
</protein>
<comment type="similarity">
    <text evidence="2">Belongs to the outer membrane factor (OMF) (TC 1.B.17) family.</text>
</comment>
<evidence type="ECO:0000256" key="8">
    <source>
        <dbReference type="SAM" id="Coils"/>
    </source>
</evidence>
<evidence type="ECO:0000256" key="3">
    <source>
        <dbReference type="ARBA" id="ARBA00022448"/>
    </source>
</evidence>
<dbReference type="Pfam" id="PF02321">
    <property type="entry name" value="OEP"/>
    <property type="match status" value="2"/>
</dbReference>
<keyword evidence="11" id="KW-1185">Reference proteome</keyword>
<sequence length="476" mass="52916">MSNKKKQQNRWRGWTIPVLLSCFLSMPAIAQDNTAVFSIKDCIEYARQNNSNIKVARYDEDIAQKQINEIKGSGLPQANITGGFVDNLKLPQLVLAGNAFPGAGSGGDNDGEDTGATAITLGQKYNSSLTGEVTQMVFNPSFWVGLKAAKQSTQLYQQTTQQVTEETAYDIANAYNQVIVVDKQLALLRSNLNNTNKILQTTELQFENGVAKKVDVNRLRVNASNLASQLRQAELNKEQALNGLKYQMGMPLNQPILLSDTTLNYSADMSAVVLENVADNLQENRIEYQILQTNLELQKLDRKNIAAGYLPTISGYANYGYTGQGANFGFFATENNGWIDYTTSSIGLRLNIPVFDGLQRNARIQQSRIRARQLEEQINLTTQGINLEVSNAMTQYRNTLQRIEAEQQNVGLAQEVYEVTQLEFREGVGSSTDVVEAETSLRTAQNTYINTLLDLYTARLNLERAKGSLITYINSK</sequence>
<evidence type="ECO:0000256" key="1">
    <source>
        <dbReference type="ARBA" id="ARBA00004442"/>
    </source>
</evidence>
<comment type="caution">
    <text evidence="10">The sequence shown here is derived from an EMBL/GenBank/DDBJ whole genome shotgun (WGS) entry which is preliminary data.</text>
</comment>
<keyword evidence="6" id="KW-0472">Membrane</keyword>
<organism evidence="10 11">
    <name type="scientific">Pontibacter silvestris</name>
    <dbReference type="NCBI Taxonomy" id="2305183"/>
    <lineage>
        <taxon>Bacteria</taxon>
        <taxon>Pseudomonadati</taxon>
        <taxon>Bacteroidota</taxon>
        <taxon>Cytophagia</taxon>
        <taxon>Cytophagales</taxon>
        <taxon>Hymenobacteraceae</taxon>
        <taxon>Pontibacter</taxon>
    </lineage>
</organism>
<keyword evidence="9" id="KW-0732">Signal</keyword>
<dbReference type="InterPro" id="IPR051906">
    <property type="entry name" value="TolC-like"/>
</dbReference>
<proteinExistence type="inferred from homology"/>
<dbReference type="PANTHER" id="PTHR30026:SF20">
    <property type="entry name" value="OUTER MEMBRANE PROTEIN TOLC"/>
    <property type="match status" value="1"/>
</dbReference>
<evidence type="ECO:0000256" key="6">
    <source>
        <dbReference type="ARBA" id="ARBA00023136"/>
    </source>
</evidence>
<comment type="subcellular location">
    <subcellularLocation>
        <location evidence="1">Cell outer membrane</location>
    </subcellularLocation>
</comment>
<feature type="chain" id="PRO_5045536883" evidence="9">
    <location>
        <begin position="31"/>
        <end position="476"/>
    </location>
</feature>
<dbReference type="Proteomes" id="UP001597369">
    <property type="component" value="Unassembled WGS sequence"/>
</dbReference>
<keyword evidence="3" id="KW-0813">Transport</keyword>
<evidence type="ECO:0000256" key="7">
    <source>
        <dbReference type="ARBA" id="ARBA00023237"/>
    </source>
</evidence>
<dbReference type="SUPFAM" id="SSF56954">
    <property type="entry name" value="Outer membrane efflux proteins (OEP)"/>
    <property type="match status" value="1"/>
</dbReference>
<dbReference type="PANTHER" id="PTHR30026">
    <property type="entry name" value="OUTER MEMBRANE PROTEIN TOLC"/>
    <property type="match status" value="1"/>
</dbReference>
<evidence type="ECO:0000313" key="10">
    <source>
        <dbReference type="EMBL" id="MFD2068957.1"/>
    </source>
</evidence>
<evidence type="ECO:0000256" key="9">
    <source>
        <dbReference type="SAM" id="SignalP"/>
    </source>
</evidence>
<keyword evidence="8" id="KW-0175">Coiled coil</keyword>
<evidence type="ECO:0000313" key="11">
    <source>
        <dbReference type="Proteomes" id="UP001597369"/>
    </source>
</evidence>